<keyword evidence="6" id="KW-1185">Reference proteome</keyword>
<dbReference type="InterPro" id="IPR005828">
    <property type="entry name" value="MFS_sugar_transport-like"/>
</dbReference>
<dbReference type="PANTHER" id="PTHR24064">
    <property type="entry name" value="SOLUTE CARRIER FAMILY 22 MEMBER"/>
    <property type="match status" value="1"/>
</dbReference>
<dbReference type="GO" id="GO:0022857">
    <property type="term" value="F:transmembrane transporter activity"/>
    <property type="evidence" value="ECO:0007669"/>
    <property type="project" value="InterPro"/>
</dbReference>
<reference evidence="7" key="1">
    <citation type="submission" date="2025-08" db="UniProtKB">
        <authorList>
            <consortium name="RefSeq"/>
        </authorList>
    </citation>
    <scope>IDENTIFICATION</scope>
    <source>
        <tissue evidence="7">Liver</tissue>
    </source>
</reference>
<dbReference type="Gene3D" id="1.20.1250.20">
    <property type="entry name" value="MFS general substrate transporter like domains"/>
    <property type="match status" value="1"/>
</dbReference>
<protein>
    <submittedName>
        <fullName evidence="7">Solute carrier family 22 member 13 isoform X2</fullName>
    </submittedName>
</protein>
<feature type="transmembrane region" description="Helical" evidence="5">
    <location>
        <begin position="284"/>
        <end position="300"/>
    </location>
</feature>
<dbReference type="SUPFAM" id="SSF103473">
    <property type="entry name" value="MFS general substrate transporter"/>
    <property type="match status" value="1"/>
</dbReference>
<feature type="transmembrane region" description="Helical" evidence="5">
    <location>
        <begin position="306"/>
        <end position="330"/>
    </location>
</feature>
<dbReference type="GeneID" id="103066138"/>
<feature type="transmembrane region" description="Helical" evidence="5">
    <location>
        <begin position="253"/>
        <end position="277"/>
    </location>
</feature>
<dbReference type="AlphaFoldDB" id="A0A9F5MSC5"/>
<name>A0A9F5MSC5_PYTBI</name>
<organism evidence="6 7">
    <name type="scientific">Python bivittatus</name>
    <name type="common">Burmese python</name>
    <name type="synonym">Python molurus bivittatus</name>
    <dbReference type="NCBI Taxonomy" id="176946"/>
    <lineage>
        <taxon>Eukaryota</taxon>
        <taxon>Metazoa</taxon>
        <taxon>Chordata</taxon>
        <taxon>Craniata</taxon>
        <taxon>Vertebrata</taxon>
        <taxon>Euteleostomi</taxon>
        <taxon>Lepidosauria</taxon>
        <taxon>Squamata</taxon>
        <taxon>Bifurcata</taxon>
        <taxon>Unidentata</taxon>
        <taxon>Episquamata</taxon>
        <taxon>Toxicofera</taxon>
        <taxon>Serpentes</taxon>
        <taxon>Henophidia</taxon>
        <taxon>Pythonidae</taxon>
        <taxon>Python</taxon>
    </lineage>
</organism>
<dbReference type="InterPro" id="IPR036259">
    <property type="entry name" value="MFS_trans_sf"/>
</dbReference>
<sequence>MSGFGDILKVVGEYGRFQKWLVVLICIPNFLTPFHMFGQVFISMDVPHHCNTSWIRAISPNLTIEQELNLTIPRKPDGSLDECCRFRPVEEDIESIIKYGLNSTEKCQQGWVYPSELKPTLVTEFNLVCDRKDLNDISQSIYMGGLLIGALVFGPLSDRVLPSSARWLITKGKIKEAKEILQKAASINKRTISEEVLNQLTPEEKVKSGNILDLFKIPHLRNMTLIMAWVWFADSFVYYGVSLHVGDFGLDIYLTQLIFGAVEIPSRVSCIFLLQWLGRKKCQAAWLLLGGIVCVLIPVVPKDFPVIVTVLAVIGKSALGASFSTTYLFSAEIFPTIVRQSSLGLCSMSARVAGIIAPLVSLLEKYHPAIPMSLFGSSALIGGILCFFLPETRNKDLQDVTSQTLSSRRSKKAFNINCEKGAREEGRHVPEFTQDTYL</sequence>
<keyword evidence="3 5" id="KW-1133">Transmembrane helix</keyword>
<feature type="transmembrane region" description="Helical" evidence="5">
    <location>
        <begin position="369"/>
        <end position="389"/>
    </location>
</feature>
<evidence type="ECO:0000256" key="2">
    <source>
        <dbReference type="ARBA" id="ARBA00022692"/>
    </source>
</evidence>
<feature type="transmembrane region" description="Helical" evidence="5">
    <location>
        <begin position="20"/>
        <end position="42"/>
    </location>
</feature>
<dbReference type="CTD" id="9390"/>
<evidence type="ECO:0000313" key="7">
    <source>
        <dbReference type="RefSeq" id="XP_025024064.1"/>
    </source>
</evidence>
<evidence type="ECO:0000256" key="1">
    <source>
        <dbReference type="ARBA" id="ARBA00004141"/>
    </source>
</evidence>
<feature type="transmembrane region" description="Helical" evidence="5">
    <location>
        <begin position="342"/>
        <end position="363"/>
    </location>
</feature>
<dbReference type="Pfam" id="PF00083">
    <property type="entry name" value="Sugar_tr"/>
    <property type="match status" value="1"/>
</dbReference>
<proteinExistence type="predicted"/>
<evidence type="ECO:0000256" key="5">
    <source>
        <dbReference type="SAM" id="Phobius"/>
    </source>
</evidence>
<comment type="subcellular location">
    <subcellularLocation>
        <location evidence="1">Membrane</location>
        <topology evidence="1">Multi-pass membrane protein</topology>
    </subcellularLocation>
</comment>
<keyword evidence="4 5" id="KW-0472">Membrane</keyword>
<dbReference type="RefSeq" id="XP_025024064.1">
    <property type="nucleotide sequence ID" value="XM_025168296.1"/>
</dbReference>
<evidence type="ECO:0000256" key="4">
    <source>
        <dbReference type="ARBA" id="ARBA00023136"/>
    </source>
</evidence>
<keyword evidence="2 5" id="KW-0812">Transmembrane</keyword>
<evidence type="ECO:0000313" key="6">
    <source>
        <dbReference type="Proteomes" id="UP000695026"/>
    </source>
</evidence>
<evidence type="ECO:0000256" key="3">
    <source>
        <dbReference type="ARBA" id="ARBA00022989"/>
    </source>
</evidence>
<dbReference type="GO" id="GO:0016020">
    <property type="term" value="C:membrane"/>
    <property type="evidence" value="ECO:0007669"/>
    <property type="project" value="UniProtKB-SubCell"/>
</dbReference>
<gene>
    <name evidence="7" type="primary">SLC22A13</name>
</gene>
<dbReference type="Proteomes" id="UP000695026">
    <property type="component" value="Unplaced"/>
</dbReference>
<accession>A0A9F5MSC5</accession>
<feature type="transmembrane region" description="Helical" evidence="5">
    <location>
        <begin position="223"/>
        <end position="241"/>
    </location>
</feature>